<dbReference type="AlphaFoldDB" id="E6QR41"/>
<dbReference type="SUPFAM" id="SSF53474">
    <property type="entry name" value="alpha/beta-Hydrolases"/>
    <property type="match status" value="1"/>
</dbReference>
<protein>
    <submittedName>
        <fullName evidence="2">Putative alpha/beta-Hydrolase</fullName>
    </submittedName>
</protein>
<keyword evidence="2" id="KW-0378">Hydrolase</keyword>
<feature type="domain" description="Xaa-Pro dipeptidyl-peptidase-like" evidence="1">
    <location>
        <begin position="55"/>
        <end position="134"/>
    </location>
</feature>
<sequence>MKRAKLRIASQIGHVETLVNDPGDVRKGIAFIAHPHPLHGGSMDNKVVQCIAQLCHDEGYVAVRPNFRGVGNSDGVYTGGEGESEDMLAVIAFVRGHYDASLPIVLAGFSFGAYVQHRVAQQLPPSKLVLISPAVNLFHFDQVPDCTTIIHGQDDEIVPFDEACQFACDNQINFRPIAGAGHFYHGKLVELKTEMLQACHL</sequence>
<dbReference type="Pfam" id="PF02129">
    <property type="entry name" value="Peptidase_S15"/>
    <property type="match status" value="1"/>
</dbReference>
<organism evidence="2">
    <name type="scientific">mine drainage metagenome</name>
    <dbReference type="NCBI Taxonomy" id="410659"/>
    <lineage>
        <taxon>unclassified sequences</taxon>
        <taxon>metagenomes</taxon>
        <taxon>ecological metagenomes</taxon>
    </lineage>
</organism>
<proteinExistence type="predicted"/>
<name>E6QR41_9ZZZZ</name>
<gene>
    <name evidence="2" type="ORF">CARN7_0453</name>
</gene>
<comment type="caution">
    <text evidence="2">The sequence shown here is derived from an EMBL/GenBank/DDBJ whole genome shotgun (WGS) entry which is preliminary data.</text>
</comment>
<dbReference type="PANTHER" id="PTHR42103">
    <property type="entry name" value="ALPHA/BETA-HYDROLASES SUPERFAMILY PROTEIN"/>
    <property type="match status" value="1"/>
</dbReference>
<evidence type="ECO:0000259" key="1">
    <source>
        <dbReference type="Pfam" id="PF02129"/>
    </source>
</evidence>
<accession>E6QR41</accession>
<dbReference type="Gene3D" id="3.40.50.1820">
    <property type="entry name" value="alpha/beta hydrolase"/>
    <property type="match status" value="1"/>
</dbReference>
<reference evidence="2" key="1">
    <citation type="submission" date="2009-10" db="EMBL/GenBank/DDBJ databases">
        <title>Diversity of trophic interactions inside an arsenic-rich microbial ecosystem.</title>
        <authorList>
            <person name="Bertin P.N."/>
            <person name="Heinrich-Salmeron A."/>
            <person name="Pelletier E."/>
            <person name="Goulhen-Chollet F."/>
            <person name="Arsene-Ploetze F."/>
            <person name="Gallien S."/>
            <person name="Calteau A."/>
            <person name="Vallenet D."/>
            <person name="Casiot C."/>
            <person name="Chane-Woon-Ming B."/>
            <person name="Giloteaux L."/>
            <person name="Barakat M."/>
            <person name="Bonnefoy V."/>
            <person name="Bruneel O."/>
            <person name="Chandler M."/>
            <person name="Cleiss J."/>
            <person name="Duran R."/>
            <person name="Elbaz-Poulichet F."/>
            <person name="Fonknechten N."/>
            <person name="Lauga B."/>
            <person name="Mornico D."/>
            <person name="Ortet P."/>
            <person name="Schaeffer C."/>
            <person name="Siguier P."/>
            <person name="Alexander Thil Smith A."/>
            <person name="Van Dorsselaer A."/>
            <person name="Weissenbach J."/>
            <person name="Medigue C."/>
            <person name="Le Paslier D."/>
        </authorList>
    </citation>
    <scope>NUCLEOTIDE SEQUENCE</scope>
</reference>
<dbReference type="InterPro" id="IPR000383">
    <property type="entry name" value="Xaa-Pro-like_dom"/>
</dbReference>
<dbReference type="EMBL" id="CABR01000047">
    <property type="protein sequence ID" value="CBI09712.1"/>
    <property type="molecule type" value="Genomic_DNA"/>
</dbReference>
<dbReference type="PANTHER" id="PTHR42103:SF2">
    <property type="entry name" value="AB HYDROLASE-1 DOMAIN-CONTAINING PROTEIN"/>
    <property type="match status" value="1"/>
</dbReference>
<dbReference type="GO" id="GO:0016787">
    <property type="term" value="F:hydrolase activity"/>
    <property type="evidence" value="ECO:0007669"/>
    <property type="project" value="UniProtKB-KW"/>
</dbReference>
<dbReference type="InterPro" id="IPR029058">
    <property type="entry name" value="AB_hydrolase_fold"/>
</dbReference>
<evidence type="ECO:0000313" key="2">
    <source>
        <dbReference type="EMBL" id="CBI09712.1"/>
    </source>
</evidence>